<dbReference type="Pfam" id="PF08240">
    <property type="entry name" value="ADH_N"/>
    <property type="match status" value="1"/>
</dbReference>
<reference evidence="2 3" key="1">
    <citation type="submission" date="2020-08" db="EMBL/GenBank/DDBJ databases">
        <title>Sequencing the genomes of 1000 actinobacteria strains.</title>
        <authorList>
            <person name="Klenk H.-P."/>
        </authorList>
    </citation>
    <scope>NUCLEOTIDE SEQUENCE [LARGE SCALE GENOMIC DNA]</scope>
    <source>
        <strain evidence="2 3">DSM 45507</strain>
    </source>
</reference>
<gene>
    <name evidence="2" type="ORF">HD596_009664</name>
</gene>
<proteinExistence type="predicted"/>
<dbReference type="PANTHER" id="PTHR43482">
    <property type="entry name" value="PROTEIN AST1-RELATED"/>
    <property type="match status" value="1"/>
</dbReference>
<dbReference type="InterPro" id="IPR052585">
    <property type="entry name" value="Lipid_raft_assoc_Zn_ADH"/>
</dbReference>
<dbReference type="AlphaFoldDB" id="A0A7W9LGJ7"/>
<evidence type="ECO:0000313" key="3">
    <source>
        <dbReference type="Proteomes" id="UP000579153"/>
    </source>
</evidence>
<dbReference type="PANTHER" id="PTHR43482:SF1">
    <property type="entry name" value="PROTEIN AST1-RELATED"/>
    <property type="match status" value="1"/>
</dbReference>
<dbReference type="GO" id="GO:0016491">
    <property type="term" value="F:oxidoreductase activity"/>
    <property type="evidence" value="ECO:0007669"/>
    <property type="project" value="InterPro"/>
</dbReference>
<organism evidence="2 3">
    <name type="scientific">Nonomuraea jabiensis</name>
    <dbReference type="NCBI Taxonomy" id="882448"/>
    <lineage>
        <taxon>Bacteria</taxon>
        <taxon>Bacillati</taxon>
        <taxon>Actinomycetota</taxon>
        <taxon>Actinomycetes</taxon>
        <taxon>Streptosporangiales</taxon>
        <taxon>Streptosporangiaceae</taxon>
        <taxon>Nonomuraea</taxon>
    </lineage>
</organism>
<protein>
    <submittedName>
        <fullName evidence="2">NADPH:quinone reductase-like Zn-dependent oxidoreductase</fullName>
    </submittedName>
</protein>
<dbReference type="Gene3D" id="3.40.50.720">
    <property type="entry name" value="NAD(P)-binding Rossmann-like Domain"/>
    <property type="match status" value="1"/>
</dbReference>
<dbReference type="InterPro" id="IPR011032">
    <property type="entry name" value="GroES-like_sf"/>
</dbReference>
<dbReference type="Proteomes" id="UP000579153">
    <property type="component" value="Unassembled WGS sequence"/>
</dbReference>
<dbReference type="RefSeq" id="WP_185075921.1">
    <property type="nucleotide sequence ID" value="NZ_JACHMB010000001.1"/>
</dbReference>
<dbReference type="InterPro" id="IPR020843">
    <property type="entry name" value="ER"/>
</dbReference>
<feature type="domain" description="Enoyl reductase (ER)" evidence="1">
    <location>
        <begin position="11"/>
        <end position="304"/>
    </location>
</feature>
<dbReference type="SUPFAM" id="SSF50129">
    <property type="entry name" value="GroES-like"/>
    <property type="match status" value="1"/>
</dbReference>
<keyword evidence="3" id="KW-1185">Reference proteome</keyword>
<dbReference type="InterPro" id="IPR013154">
    <property type="entry name" value="ADH-like_N"/>
</dbReference>
<dbReference type="Pfam" id="PF13602">
    <property type="entry name" value="ADH_zinc_N_2"/>
    <property type="match status" value="1"/>
</dbReference>
<comment type="caution">
    <text evidence="2">The sequence shown here is derived from an EMBL/GenBank/DDBJ whole genome shotgun (WGS) entry which is preliminary data.</text>
</comment>
<accession>A0A7W9LGJ7</accession>
<evidence type="ECO:0000313" key="2">
    <source>
        <dbReference type="EMBL" id="MBB5782908.1"/>
    </source>
</evidence>
<dbReference type="SUPFAM" id="SSF51735">
    <property type="entry name" value="NAD(P)-binding Rossmann-fold domains"/>
    <property type="match status" value="1"/>
</dbReference>
<dbReference type="EMBL" id="JACHMB010000001">
    <property type="protein sequence ID" value="MBB5782908.1"/>
    <property type="molecule type" value="Genomic_DNA"/>
</dbReference>
<sequence>MPLAYGFIDYGGPDVQRFLGVPAPEPQEGEVLVEVRAAGVNPVDWKVRAGLQRAFLPLSLPAILGREVAGTVVRTGPGVTRLAVGDAVFGSTAGGSGGYAELAVLPQDRAARMPAGLSFTDAAALPIAAGTAYEGLAALAPAPGQTLLILGAGGGVGTVAAQLAVMDGVRVVGTASGAKRAFVESLGATAVAYDRDDVAGRLRDLLPEGAHAVLDLVGGDALHGVAGILTAGTRVLTVAGEETAARFGARPLSRVGGPETLSALGELVVAGKLDPRVGRVFPFAAAAGALALVEDGHATGKVVLDVATRPS</sequence>
<name>A0A7W9LGJ7_9ACTN</name>
<dbReference type="CDD" id="cd05289">
    <property type="entry name" value="MDR_like_2"/>
    <property type="match status" value="1"/>
</dbReference>
<dbReference type="SMART" id="SM00829">
    <property type="entry name" value="PKS_ER"/>
    <property type="match status" value="1"/>
</dbReference>
<evidence type="ECO:0000259" key="1">
    <source>
        <dbReference type="SMART" id="SM00829"/>
    </source>
</evidence>
<dbReference type="InterPro" id="IPR036291">
    <property type="entry name" value="NAD(P)-bd_dom_sf"/>
</dbReference>
<dbReference type="Gene3D" id="3.90.180.10">
    <property type="entry name" value="Medium-chain alcohol dehydrogenases, catalytic domain"/>
    <property type="match status" value="1"/>
</dbReference>